<evidence type="ECO:0000256" key="1">
    <source>
        <dbReference type="SAM" id="MobiDB-lite"/>
    </source>
</evidence>
<feature type="region of interest" description="Disordered" evidence="1">
    <location>
        <begin position="1"/>
        <end position="50"/>
    </location>
</feature>
<organism evidence="2">
    <name type="scientific">Siphoviridae sp. ctZF426</name>
    <dbReference type="NCBI Taxonomy" id="2827580"/>
    <lineage>
        <taxon>Viruses</taxon>
        <taxon>Duplodnaviria</taxon>
        <taxon>Heunggongvirae</taxon>
        <taxon>Uroviricota</taxon>
        <taxon>Caudoviricetes</taxon>
    </lineage>
</organism>
<name>A0A8S5RTA1_9CAUD</name>
<dbReference type="EMBL" id="BK057799">
    <property type="protein sequence ID" value="DAE92396.1"/>
    <property type="molecule type" value="Genomic_DNA"/>
</dbReference>
<protein>
    <submittedName>
        <fullName evidence="2">Uncharacterized protein</fullName>
    </submittedName>
</protein>
<evidence type="ECO:0000313" key="2">
    <source>
        <dbReference type="EMBL" id="DAE92396.1"/>
    </source>
</evidence>
<sequence length="74" mass="7209">MNAGSADRAQWGEESGVAPPPPAAGQLGSRGPGSLVGAAPAAGQLGSRGPGSPALLATWPVLFLLRARVAPLVV</sequence>
<proteinExistence type="predicted"/>
<accession>A0A8S5RTA1</accession>
<reference evidence="2" key="1">
    <citation type="journal article" date="2021" name="Proc. Natl. Acad. Sci. U.S.A.">
        <title>A Catalog of Tens of Thousands of Viruses from Human Metagenomes Reveals Hidden Associations with Chronic Diseases.</title>
        <authorList>
            <person name="Tisza M.J."/>
            <person name="Buck C.B."/>
        </authorList>
    </citation>
    <scope>NUCLEOTIDE SEQUENCE</scope>
    <source>
        <strain evidence="2">CtZF426</strain>
    </source>
</reference>